<accession>A0A7M5X8Z0</accession>
<dbReference type="AlphaFoldDB" id="A0A7M5X8Z0"/>
<keyword evidence="2" id="KW-1185">Reference proteome</keyword>
<proteinExistence type="predicted"/>
<evidence type="ECO:0000313" key="1">
    <source>
        <dbReference type="EnsemblMetazoa" id="CLYHEMP019771.1"/>
    </source>
</evidence>
<protein>
    <submittedName>
        <fullName evidence="1">Uncharacterized protein</fullName>
    </submittedName>
</protein>
<sequence length="723" mass="84299">MDSQNPSSRQITFKVQYGENRDTDLTFVEDEETTVLSIKYHLVLKLDLPIENQCILRKVNQDWIYLRDNETLVFTSDIEHPTAETVAEIQIDLKCLAIKEHLSLFPFTDDRKKSFVFPKIRVLPKRYTIENNVIEIGWDEFQRHHALCTLKGFQAMICDKLNTDPNESLLLYTESFKERSFLKNTEHWLETLNEYGVREQVLDVYIGVFSQPSNTVQQQSNSSNILRLPFIKICNTRDEEIAKWYPDSKSCDTVNLMTFIQNELEIPLQNQVLYHAEKKLTRSTNLTSLLITNAYSIDIHVAYKTFPKAPGKELSERSRSHFEELRLQEVRSMTIKDLDTNWTIVENALVVMLNPSAGYGEIVHVISDKLGENFIYDLSKSGKTLYRGLVIEELFYNGGVFSEDIELKCSLNYTKSKPGEDQDCDRRMYGFKKLVIKSLTKVIELDVSTFNTLDKLRRFIESEWEISKRCQVYMTKDRKIGPDSNESLLMLYKHTTTEEERKQNALYFNLITLEPKNVTVYLNCAYGGRIGMPETIDILETSTVKDLENRLSEMMNIQISVFPRNPPQKHNHDEFSLPKDRVHLFSLISTDVTESLSLRVFRTLKALVHVKCRKCGNDETLEKRVTVKDRLNLIQDVYTIQDAMEFLTRKFQEYRCSSYGFCQRQNLKLSKKDNILNLTSKSTLADLPVDYVLNFKTFCNLRSFMRGAFKKEPEPWTCSYTNR</sequence>
<organism evidence="1 2">
    <name type="scientific">Clytia hemisphaerica</name>
    <dbReference type="NCBI Taxonomy" id="252671"/>
    <lineage>
        <taxon>Eukaryota</taxon>
        <taxon>Metazoa</taxon>
        <taxon>Cnidaria</taxon>
        <taxon>Hydrozoa</taxon>
        <taxon>Hydroidolina</taxon>
        <taxon>Leptothecata</taxon>
        <taxon>Obeliida</taxon>
        <taxon>Clytiidae</taxon>
        <taxon>Clytia</taxon>
    </lineage>
</organism>
<dbReference type="Proteomes" id="UP000594262">
    <property type="component" value="Unplaced"/>
</dbReference>
<name>A0A7M5X8Z0_9CNID</name>
<dbReference type="EnsemblMetazoa" id="CLYHEMT019771.1">
    <property type="protein sequence ID" value="CLYHEMP019771.1"/>
    <property type="gene ID" value="CLYHEMG019771"/>
</dbReference>
<evidence type="ECO:0000313" key="2">
    <source>
        <dbReference type="Proteomes" id="UP000594262"/>
    </source>
</evidence>
<reference evidence="1" key="1">
    <citation type="submission" date="2021-01" db="UniProtKB">
        <authorList>
            <consortium name="EnsemblMetazoa"/>
        </authorList>
    </citation>
    <scope>IDENTIFICATION</scope>
</reference>